<evidence type="ECO:0000256" key="1">
    <source>
        <dbReference type="ARBA" id="ARBA00008520"/>
    </source>
</evidence>
<dbReference type="Pfam" id="PF01547">
    <property type="entry name" value="SBP_bac_1"/>
    <property type="match status" value="1"/>
</dbReference>
<dbReference type="InterPro" id="IPR006059">
    <property type="entry name" value="SBP"/>
</dbReference>
<dbReference type="Gene3D" id="3.40.190.10">
    <property type="entry name" value="Periplasmic binding protein-like II"/>
    <property type="match status" value="1"/>
</dbReference>
<keyword evidence="5" id="KW-0472">Membrane</keyword>
<gene>
    <name evidence="6" type="ORF">KC669_02450</name>
</gene>
<evidence type="ECO:0000313" key="7">
    <source>
        <dbReference type="Proteomes" id="UP000714915"/>
    </source>
</evidence>
<feature type="region of interest" description="Disordered" evidence="4">
    <location>
        <begin position="76"/>
        <end position="96"/>
    </location>
</feature>
<evidence type="ECO:0000256" key="2">
    <source>
        <dbReference type="ARBA" id="ARBA00022448"/>
    </source>
</evidence>
<keyword evidence="5" id="KW-0812">Transmembrane</keyword>
<sequence>MSNNDFNNNIEPYTIEELPDLPAGSETSPDYPTDSFEQTESSTKKFPFFLVIIALVVIGLVALGFLLISSLGSGGDDSTNNNNNGNTTNNNTNNGNNTTNAILIWRGVFLDSSVVQPLIDEYEDANPNVIIQYSNEWPLQQPFKEAMESYQLQLNQDLEDTIEAADIFMVHNSWVDDYENISSPSSLHTVDSFENTFYPAAATDLISNGAVYGLPLWIDTFAVVYNKDMLASVQKSIPDVSWDDFQNTARQLTTVSGNTIEQSGLALGYGNNIDYATEIMLILMRQNGVNLVDENGDPSFALDSNSLDAFNFFLGFANGTNKTWNSEFTNASAAFLEEKTAMIIVPSWRLREILAYNDDAGLGIDIGIAPLPQFSSQDKEIINWTDYWPLMVNKERSNAAAAWSFISWLTEPEQLEKLNTNIENSAGYFGNLYPRSDMSEKLSDNEYLNVYNRALPFAESWKMVKGRNIMELFNEITSRGSVSSSQVTTLQEQIKDLILLKGTRETLTSSSL</sequence>
<dbReference type="GO" id="GO:0055052">
    <property type="term" value="C:ATP-binding cassette (ABC) transporter complex, substrate-binding subunit-containing"/>
    <property type="evidence" value="ECO:0007669"/>
    <property type="project" value="TreeGrafter"/>
</dbReference>
<evidence type="ECO:0000256" key="4">
    <source>
        <dbReference type="SAM" id="MobiDB-lite"/>
    </source>
</evidence>
<name>A0A955RLB0_9BACT</name>
<dbReference type="Proteomes" id="UP000714915">
    <property type="component" value="Unassembled WGS sequence"/>
</dbReference>
<keyword evidence="5" id="KW-1133">Transmembrane helix</keyword>
<keyword evidence="2" id="KW-0813">Transport</keyword>
<dbReference type="AlphaFoldDB" id="A0A955RLB0"/>
<dbReference type="GO" id="GO:1901982">
    <property type="term" value="F:maltose binding"/>
    <property type="evidence" value="ECO:0007669"/>
    <property type="project" value="TreeGrafter"/>
</dbReference>
<accession>A0A955RLB0</accession>
<reference evidence="6" key="1">
    <citation type="submission" date="2020-04" db="EMBL/GenBank/DDBJ databases">
        <authorList>
            <person name="Zhang T."/>
        </authorList>
    </citation>
    <scope>NUCLEOTIDE SEQUENCE</scope>
    <source>
        <strain evidence="6">HKST-UBA09</strain>
    </source>
</reference>
<dbReference type="EMBL" id="JAGQLF010000022">
    <property type="protein sequence ID" value="MCA9386874.1"/>
    <property type="molecule type" value="Genomic_DNA"/>
</dbReference>
<dbReference type="PANTHER" id="PTHR30061">
    <property type="entry name" value="MALTOSE-BINDING PERIPLASMIC PROTEIN"/>
    <property type="match status" value="1"/>
</dbReference>
<evidence type="ECO:0000256" key="3">
    <source>
        <dbReference type="ARBA" id="ARBA00022729"/>
    </source>
</evidence>
<evidence type="ECO:0000313" key="6">
    <source>
        <dbReference type="EMBL" id="MCA9386874.1"/>
    </source>
</evidence>
<feature type="compositionally biased region" description="Polar residues" evidence="4">
    <location>
        <begin position="1"/>
        <end position="11"/>
    </location>
</feature>
<organism evidence="6 7">
    <name type="scientific">Candidatus Dojkabacteria bacterium</name>
    <dbReference type="NCBI Taxonomy" id="2099670"/>
    <lineage>
        <taxon>Bacteria</taxon>
        <taxon>Candidatus Dojkabacteria</taxon>
    </lineage>
</organism>
<comment type="similarity">
    <text evidence="1">Belongs to the bacterial solute-binding protein 1 family.</text>
</comment>
<dbReference type="PANTHER" id="PTHR30061:SF50">
    <property type="entry name" value="MALTOSE_MALTODEXTRIN-BINDING PERIPLASMIC PROTEIN"/>
    <property type="match status" value="1"/>
</dbReference>
<reference evidence="6" key="2">
    <citation type="journal article" date="2021" name="Microbiome">
        <title>Successional dynamics and alternative stable states in a saline activated sludge microbial community over 9 years.</title>
        <authorList>
            <person name="Wang Y."/>
            <person name="Ye J."/>
            <person name="Ju F."/>
            <person name="Liu L."/>
            <person name="Boyd J.A."/>
            <person name="Deng Y."/>
            <person name="Parks D.H."/>
            <person name="Jiang X."/>
            <person name="Yin X."/>
            <person name="Woodcroft B.J."/>
            <person name="Tyson G.W."/>
            <person name="Hugenholtz P."/>
            <person name="Polz M.F."/>
            <person name="Zhang T."/>
        </authorList>
    </citation>
    <scope>NUCLEOTIDE SEQUENCE</scope>
    <source>
        <strain evidence="6">HKST-UBA09</strain>
    </source>
</reference>
<evidence type="ECO:0000256" key="5">
    <source>
        <dbReference type="SAM" id="Phobius"/>
    </source>
</evidence>
<dbReference type="SUPFAM" id="SSF53850">
    <property type="entry name" value="Periplasmic binding protein-like II"/>
    <property type="match status" value="1"/>
</dbReference>
<dbReference type="GO" id="GO:0042956">
    <property type="term" value="P:maltodextrin transmembrane transport"/>
    <property type="evidence" value="ECO:0007669"/>
    <property type="project" value="TreeGrafter"/>
</dbReference>
<feature type="region of interest" description="Disordered" evidence="4">
    <location>
        <begin position="1"/>
        <end position="38"/>
    </location>
</feature>
<protein>
    <submittedName>
        <fullName evidence="6">Extracellular solute-binding protein</fullName>
    </submittedName>
</protein>
<keyword evidence="3" id="KW-0732">Signal</keyword>
<dbReference type="GO" id="GO:0015768">
    <property type="term" value="P:maltose transport"/>
    <property type="evidence" value="ECO:0007669"/>
    <property type="project" value="TreeGrafter"/>
</dbReference>
<feature type="transmembrane region" description="Helical" evidence="5">
    <location>
        <begin position="48"/>
        <end position="68"/>
    </location>
</feature>
<feature type="compositionally biased region" description="Polar residues" evidence="4">
    <location>
        <begin position="25"/>
        <end position="38"/>
    </location>
</feature>
<proteinExistence type="inferred from homology"/>
<comment type="caution">
    <text evidence="6">The sequence shown here is derived from an EMBL/GenBank/DDBJ whole genome shotgun (WGS) entry which is preliminary data.</text>
</comment>